<dbReference type="CDD" id="cd02947">
    <property type="entry name" value="TRX_family"/>
    <property type="match status" value="1"/>
</dbReference>
<accession>A0A7X0LJ28</accession>
<sequence>MKRISAIGMLALAMIVVGALNVSTAVAGDADEKKSAKAELVVVKFHADWCGSCKAMGDTFEDLTTKLDSEPVLFVNLDQTTTPGREQAGYLMNAMGGGEVWDEFGGKTGFILVINPKDMSVAAKLTKDMGFKDMVKAINEAMPSA</sequence>
<dbReference type="PROSITE" id="PS51352">
    <property type="entry name" value="THIOREDOXIN_2"/>
    <property type="match status" value="1"/>
</dbReference>
<dbReference type="RefSeq" id="WP_184675414.1">
    <property type="nucleotide sequence ID" value="NZ_JACHGY010000001.1"/>
</dbReference>
<name>A0A7X0LJ28_9BACT</name>
<dbReference type="PROSITE" id="PS00194">
    <property type="entry name" value="THIOREDOXIN_1"/>
    <property type="match status" value="1"/>
</dbReference>
<dbReference type="InterPro" id="IPR017937">
    <property type="entry name" value="Thioredoxin_CS"/>
</dbReference>
<keyword evidence="1" id="KW-0676">Redox-active center</keyword>
<keyword evidence="4" id="KW-0413">Isomerase</keyword>
<organism evidence="4 5">
    <name type="scientific">Algisphaera agarilytica</name>
    <dbReference type="NCBI Taxonomy" id="1385975"/>
    <lineage>
        <taxon>Bacteria</taxon>
        <taxon>Pseudomonadati</taxon>
        <taxon>Planctomycetota</taxon>
        <taxon>Phycisphaerae</taxon>
        <taxon>Phycisphaerales</taxon>
        <taxon>Phycisphaeraceae</taxon>
        <taxon>Algisphaera</taxon>
    </lineage>
</organism>
<dbReference type="InterPro" id="IPR036249">
    <property type="entry name" value="Thioredoxin-like_sf"/>
</dbReference>
<feature type="chain" id="PRO_5031172015" evidence="2">
    <location>
        <begin position="28"/>
        <end position="145"/>
    </location>
</feature>
<proteinExistence type="predicted"/>
<evidence type="ECO:0000313" key="5">
    <source>
        <dbReference type="Proteomes" id="UP000541810"/>
    </source>
</evidence>
<dbReference type="InterPro" id="IPR013766">
    <property type="entry name" value="Thioredoxin_domain"/>
</dbReference>
<evidence type="ECO:0000256" key="1">
    <source>
        <dbReference type="ARBA" id="ARBA00023284"/>
    </source>
</evidence>
<dbReference type="Gene3D" id="3.40.30.10">
    <property type="entry name" value="Glutaredoxin"/>
    <property type="match status" value="1"/>
</dbReference>
<dbReference type="Pfam" id="PF00085">
    <property type="entry name" value="Thioredoxin"/>
    <property type="match status" value="1"/>
</dbReference>
<protein>
    <submittedName>
        <fullName evidence="4">Thiol-disulfide isomerase/thioredoxin</fullName>
    </submittedName>
</protein>
<comment type="caution">
    <text evidence="4">The sequence shown here is derived from an EMBL/GenBank/DDBJ whole genome shotgun (WGS) entry which is preliminary data.</text>
</comment>
<dbReference type="GO" id="GO:0016853">
    <property type="term" value="F:isomerase activity"/>
    <property type="evidence" value="ECO:0007669"/>
    <property type="project" value="UniProtKB-KW"/>
</dbReference>
<gene>
    <name evidence="4" type="ORF">HNQ40_000160</name>
</gene>
<feature type="signal peptide" evidence="2">
    <location>
        <begin position="1"/>
        <end position="27"/>
    </location>
</feature>
<dbReference type="Proteomes" id="UP000541810">
    <property type="component" value="Unassembled WGS sequence"/>
</dbReference>
<dbReference type="EMBL" id="JACHGY010000001">
    <property type="protein sequence ID" value="MBB6428354.1"/>
    <property type="molecule type" value="Genomic_DNA"/>
</dbReference>
<feature type="domain" description="Thioredoxin" evidence="3">
    <location>
        <begin position="11"/>
        <end position="143"/>
    </location>
</feature>
<evidence type="ECO:0000313" key="4">
    <source>
        <dbReference type="EMBL" id="MBB6428354.1"/>
    </source>
</evidence>
<evidence type="ECO:0000256" key="2">
    <source>
        <dbReference type="SAM" id="SignalP"/>
    </source>
</evidence>
<dbReference type="SUPFAM" id="SSF52833">
    <property type="entry name" value="Thioredoxin-like"/>
    <property type="match status" value="1"/>
</dbReference>
<dbReference type="AlphaFoldDB" id="A0A7X0LJ28"/>
<reference evidence="4 5" key="1">
    <citation type="submission" date="2020-08" db="EMBL/GenBank/DDBJ databases">
        <title>Genomic Encyclopedia of Type Strains, Phase IV (KMG-IV): sequencing the most valuable type-strain genomes for metagenomic binning, comparative biology and taxonomic classification.</title>
        <authorList>
            <person name="Goeker M."/>
        </authorList>
    </citation>
    <scope>NUCLEOTIDE SEQUENCE [LARGE SCALE GENOMIC DNA]</scope>
    <source>
        <strain evidence="4 5">DSM 103725</strain>
    </source>
</reference>
<keyword evidence="5" id="KW-1185">Reference proteome</keyword>
<evidence type="ECO:0000259" key="3">
    <source>
        <dbReference type="PROSITE" id="PS51352"/>
    </source>
</evidence>
<keyword evidence="2" id="KW-0732">Signal</keyword>